<accession>A0ABV2SX71</accession>
<evidence type="ECO:0000313" key="1">
    <source>
        <dbReference type="EMBL" id="MET6990869.1"/>
    </source>
</evidence>
<organism evidence="1 2">
    <name type="scientific">Sediminicola arcticus</name>
    <dbReference type="NCBI Taxonomy" id="1574308"/>
    <lineage>
        <taxon>Bacteria</taxon>
        <taxon>Pseudomonadati</taxon>
        <taxon>Bacteroidota</taxon>
        <taxon>Flavobacteriia</taxon>
        <taxon>Flavobacteriales</taxon>
        <taxon>Flavobacteriaceae</taxon>
        <taxon>Sediminicola</taxon>
    </lineage>
</organism>
<dbReference type="Proteomes" id="UP001549799">
    <property type="component" value="Unassembled WGS sequence"/>
</dbReference>
<comment type="caution">
    <text evidence="1">The sequence shown here is derived from an EMBL/GenBank/DDBJ whole genome shotgun (WGS) entry which is preliminary data.</text>
</comment>
<evidence type="ECO:0000313" key="2">
    <source>
        <dbReference type="Proteomes" id="UP001549799"/>
    </source>
</evidence>
<gene>
    <name evidence="1" type="ORF">ABXZ36_09445</name>
</gene>
<proteinExistence type="predicted"/>
<name>A0ABV2SX71_9FLAO</name>
<dbReference type="EMBL" id="JBEXAE010000004">
    <property type="protein sequence ID" value="MET6990869.1"/>
    <property type="molecule type" value="Genomic_DNA"/>
</dbReference>
<keyword evidence="2" id="KW-1185">Reference proteome</keyword>
<dbReference type="RefSeq" id="WP_354615269.1">
    <property type="nucleotide sequence ID" value="NZ_JBEXAE010000004.1"/>
</dbReference>
<reference evidence="1 2" key="1">
    <citation type="submission" date="2024-07" db="EMBL/GenBank/DDBJ databases">
        <title>The genome sequence of type strain Sediminicola arcticus GDMCC 1.2805.</title>
        <authorList>
            <person name="Liu Y."/>
        </authorList>
    </citation>
    <scope>NUCLEOTIDE SEQUENCE [LARGE SCALE GENOMIC DNA]</scope>
    <source>
        <strain evidence="1 2">GDMCC 1.2805</strain>
    </source>
</reference>
<sequence length="141" mass="16963">MNTKNNWEEVYVLTEHWKSDLLFYKDDLLFLHHLIDKYFIWITKPENLVMVKEIKVDLFDLGIKCGDLLEKVGKHIIQLGYLVENQKREDSGIFTMEHQHLENEITTFVKTFRLNRKEVFAITEYIMDSEAFYNIMEPKQS</sequence>
<protein>
    <submittedName>
        <fullName evidence="1">Uncharacterized protein</fullName>
    </submittedName>
</protein>